<dbReference type="eggNOG" id="COG1569">
    <property type="taxonomic scope" value="Bacteria"/>
</dbReference>
<dbReference type="InterPro" id="IPR029060">
    <property type="entry name" value="PIN-like_dom_sf"/>
</dbReference>
<dbReference type="SUPFAM" id="SSF88723">
    <property type="entry name" value="PIN domain-like"/>
    <property type="match status" value="1"/>
</dbReference>
<dbReference type="InterPro" id="IPR002716">
    <property type="entry name" value="PIN_dom"/>
</dbReference>
<dbReference type="Pfam" id="PF13470">
    <property type="entry name" value="PIN_3"/>
    <property type="match status" value="1"/>
</dbReference>
<evidence type="ECO:0000313" key="3">
    <source>
        <dbReference type="Proteomes" id="UP000002586"/>
    </source>
</evidence>
<dbReference type="PANTHER" id="PTHR34610:SF3">
    <property type="entry name" value="SSL7007 PROTEIN"/>
    <property type="match status" value="1"/>
</dbReference>
<dbReference type="EMBL" id="CP000471">
    <property type="protein sequence ID" value="ABK45374.1"/>
    <property type="molecule type" value="Genomic_DNA"/>
</dbReference>
<protein>
    <recommendedName>
        <fullName evidence="1">PIN domain-containing protein</fullName>
    </recommendedName>
</protein>
<dbReference type="HOGENOM" id="CLU_116617_2_0_5"/>
<keyword evidence="3" id="KW-1185">Reference proteome</keyword>
<dbReference type="PANTHER" id="PTHR34610">
    <property type="entry name" value="SSL7007 PROTEIN"/>
    <property type="match status" value="1"/>
</dbReference>
<dbReference type="AlphaFoldDB" id="A0LBN1"/>
<gene>
    <name evidence="2" type="ordered locus">Mmc1_2883</name>
</gene>
<dbReference type="OrthoDB" id="5243920at2"/>
<dbReference type="Proteomes" id="UP000002586">
    <property type="component" value="Chromosome"/>
</dbReference>
<dbReference type="CDD" id="cd09854">
    <property type="entry name" value="PIN_VapC-like"/>
    <property type="match status" value="1"/>
</dbReference>
<sequence length="144" mass="16201">MDIILDTSVFVAALLSPKGASRAVLRGCLQRHYYPIMGAALFAEYESLLGREELFEKCPVLPQERKALLEALMGVSRWTNIYFGWRPNLKDEGDNHIIELALAGGASMIVTHNIKDFAAPELQFPHLQIVTPAELLRRNASWEH</sequence>
<feature type="domain" description="PIN" evidence="1">
    <location>
        <begin position="3"/>
        <end position="115"/>
    </location>
</feature>
<evidence type="ECO:0000313" key="2">
    <source>
        <dbReference type="EMBL" id="ABK45374.1"/>
    </source>
</evidence>
<reference evidence="2 3" key="2">
    <citation type="journal article" date="2012" name="Int. J. Syst. Evol. Microbiol.">
        <title>Magnetococcus marinus gen. nov., sp. nov., a marine, magnetotactic bacterium that represents a novel lineage (Magnetococcaceae fam. nov.; Magnetococcales ord. nov.) at the base of the Alphaproteobacteria.</title>
        <authorList>
            <person name="Bazylinski D.A."/>
            <person name="Williams T.J."/>
            <person name="Lefevre C.T."/>
            <person name="Berg R.J."/>
            <person name="Zhang C.L."/>
            <person name="Bowser S.S."/>
            <person name="Dean A.J."/>
            <person name="Beveridge T.J."/>
        </authorList>
    </citation>
    <scope>NUCLEOTIDE SEQUENCE [LARGE SCALE GENOMIC DNA]</scope>
    <source>
        <strain evidence="3">ATCC BAA-1437 / JCM 17883 / MC-1</strain>
    </source>
</reference>
<dbReference type="InterPro" id="IPR002850">
    <property type="entry name" value="PIN_toxin-like"/>
</dbReference>
<proteinExistence type="predicted"/>
<name>A0LBN1_MAGMM</name>
<dbReference type="STRING" id="156889.Mmc1_2883"/>
<accession>A0LBN1</accession>
<dbReference type="RefSeq" id="WP_011714443.1">
    <property type="nucleotide sequence ID" value="NC_008576.1"/>
</dbReference>
<organism evidence="2 3">
    <name type="scientific">Magnetococcus marinus (strain ATCC BAA-1437 / JCM 17883 / MC-1)</name>
    <dbReference type="NCBI Taxonomy" id="156889"/>
    <lineage>
        <taxon>Bacteria</taxon>
        <taxon>Pseudomonadati</taxon>
        <taxon>Pseudomonadota</taxon>
        <taxon>Magnetococcia</taxon>
        <taxon>Magnetococcales</taxon>
        <taxon>Magnetococcaceae</taxon>
        <taxon>Magnetococcus</taxon>
    </lineage>
</organism>
<reference evidence="3" key="1">
    <citation type="journal article" date="2009" name="Appl. Environ. Microbiol.">
        <title>Complete genome sequence of the chemolithoautotrophic marine magnetotactic coccus strain MC-1.</title>
        <authorList>
            <person name="Schubbe S."/>
            <person name="Williams T.J."/>
            <person name="Xie G."/>
            <person name="Kiss H.E."/>
            <person name="Brettin T.S."/>
            <person name="Martinez D."/>
            <person name="Ross C.A."/>
            <person name="Schuler D."/>
            <person name="Cox B.L."/>
            <person name="Nealson K.H."/>
            <person name="Bazylinski D.A."/>
        </authorList>
    </citation>
    <scope>NUCLEOTIDE SEQUENCE [LARGE SCALE GENOMIC DNA]</scope>
    <source>
        <strain evidence="3">ATCC BAA-1437 / JCM 17883 / MC-1</strain>
    </source>
</reference>
<evidence type="ECO:0000259" key="1">
    <source>
        <dbReference type="Pfam" id="PF13470"/>
    </source>
</evidence>
<dbReference type="NCBIfam" id="TIGR00305">
    <property type="entry name" value="putative toxin-antitoxin system toxin component, PIN family"/>
    <property type="match status" value="1"/>
</dbReference>
<dbReference type="KEGG" id="mgm:Mmc1_2883"/>